<dbReference type="EMBL" id="AM479789">
    <property type="protein sequence ID" value="CAN81750.1"/>
    <property type="molecule type" value="Genomic_DNA"/>
</dbReference>
<name>A5C2I2_VITVI</name>
<feature type="region of interest" description="Disordered" evidence="1">
    <location>
        <begin position="1"/>
        <end position="23"/>
    </location>
</feature>
<evidence type="ECO:0000256" key="1">
    <source>
        <dbReference type="SAM" id="MobiDB-lite"/>
    </source>
</evidence>
<proteinExistence type="predicted"/>
<organism evidence="2">
    <name type="scientific">Vitis vinifera</name>
    <name type="common">Grape</name>
    <dbReference type="NCBI Taxonomy" id="29760"/>
    <lineage>
        <taxon>Eukaryota</taxon>
        <taxon>Viridiplantae</taxon>
        <taxon>Streptophyta</taxon>
        <taxon>Embryophyta</taxon>
        <taxon>Tracheophyta</taxon>
        <taxon>Spermatophyta</taxon>
        <taxon>Magnoliopsida</taxon>
        <taxon>eudicotyledons</taxon>
        <taxon>Gunneridae</taxon>
        <taxon>Pentapetalae</taxon>
        <taxon>rosids</taxon>
        <taxon>Vitales</taxon>
        <taxon>Vitaceae</taxon>
        <taxon>Viteae</taxon>
        <taxon>Vitis</taxon>
    </lineage>
</organism>
<dbReference type="AlphaFoldDB" id="A5C2I2"/>
<reference evidence="2" key="1">
    <citation type="journal article" date="2007" name="PLoS ONE">
        <title>The first genome sequence of an elite grapevine cultivar (Pinot noir Vitis vinifera L.): coping with a highly heterozygous genome.</title>
        <authorList>
            <person name="Velasco R."/>
            <person name="Zharkikh A."/>
            <person name="Troggio M."/>
            <person name="Cartwright D.A."/>
            <person name="Cestaro A."/>
            <person name="Pruss D."/>
            <person name="Pindo M."/>
            <person name="FitzGerald L.M."/>
            <person name="Vezzulli S."/>
            <person name="Reid J."/>
            <person name="Malacarne G."/>
            <person name="Iliev D."/>
            <person name="Coppola G."/>
            <person name="Wardell B."/>
            <person name="Micheletti D."/>
            <person name="Macalma T."/>
            <person name="Facci M."/>
            <person name="Mitchell J.T."/>
            <person name="Perazzolli M."/>
            <person name="Eldredge G."/>
            <person name="Gatto P."/>
            <person name="Oyzerski R."/>
            <person name="Moretto M."/>
            <person name="Gutin N."/>
            <person name="Stefanini M."/>
            <person name="Chen Y."/>
            <person name="Segala C."/>
            <person name="Davenport C."/>
            <person name="Dematte L."/>
            <person name="Mraz A."/>
            <person name="Battilana J."/>
            <person name="Stormo K."/>
            <person name="Costa F."/>
            <person name="Tao Q."/>
            <person name="Si-Ammour A."/>
            <person name="Harkins T."/>
            <person name="Lackey A."/>
            <person name="Perbost C."/>
            <person name="Taillon B."/>
            <person name="Stella A."/>
            <person name="Solovyev V."/>
            <person name="Fawcett J.A."/>
            <person name="Sterck L."/>
            <person name="Vandepoele K."/>
            <person name="Grando S.M."/>
            <person name="Toppo S."/>
            <person name="Moser C."/>
            <person name="Lanchbury J."/>
            <person name="Bogden R."/>
            <person name="Skolnick M."/>
            <person name="Sgaramella V."/>
            <person name="Bhatnagar S.K."/>
            <person name="Fontana P."/>
            <person name="Gutin A."/>
            <person name="Van de Peer Y."/>
            <person name="Salamini F."/>
            <person name="Viola R."/>
        </authorList>
    </citation>
    <scope>NUCLEOTIDE SEQUENCE</scope>
</reference>
<dbReference type="Pfam" id="PF07939">
    <property type="entry name" value="DUF1685"/>
    <property type="match status" value="1"/>
</dbReference>
<accession>A5C2I2</accession>
<sequence>MVVVRDGDISKQENKGVSKKMGESWTEKWEQLERMGGFFFQEEDIEEKRRRKVWKRIAAQLIKDEAWQHRKGNNARRSKSIVDEDLDDLKACIELGFGFDSPNVDSPESDDFKDSTANEDDENGGGRFDGGRCDGINANNAQPDFIPSCENLIGINLIE</sequence>
<dbReference type="InterPro" id="IPR012881">
    <property type="entry name" value="DUF1685"/>
</dbReference>
<gene>
    <name evidence="2" type="ORF">VITISV_010688</name>
</gene>
<protein>
    <submittedName>
        <fullName evidence="2">Uncharacterized protein</fullName>
    </submittedName>
</protein>
<feature type="region of interest" description="Disordered" evidence="1">
    <location>
        <begin position="98"/>
        <end position="141"/>
    </location>
</feature>
<evidence type="ECO:0000313" key="2">
    <source>
        <dbReference type="EMBL" id="CAN81750.1"/>
    </source>
</evidence>